<name>A0A9W9PCL2_PENCI</name>
<sequence length="130" mass="14201">MKLQFGLFAALAFISLPALTTAAPPPQVQPSSHPNTKYNWHFNIFKDKHCNDAPISLAGSGTSGCKTDNLPKGGAQAYMKVDVNSHCKVTFYKDSQCSKKDDVATLEANSKNVCAESKKHKHIKSFEVQC</sequence>
<organism evidence="2 3">
    <name type="scientific">Penicillium citrinum</name>
    <dbReference type="NCBI Taxonomy" id="5077"/>
    <lineage>
        <taxon>Eukaryota</taxon>
        <taxon>Fungi</taxon>
        <taxon>Dikarya</taxon>
        <taxon>Ascomycota</taxon>
        <taxon>Pezizomycotina</taxon>
        <taxon>Eurotiomycetes</taxon>
        <taxon>Eurotiomycetidae</taxon>
        <taxon>Eurotiales</taxon>
        <taxon>Aspergillaceae</taxon>
        <taxon>Penicillium</taxon>
    </lineage>
</organism>
<protein>
    <recommendedName>
        <fullName evidence="4">Secreted protein</fullName>
    </recommendedName>
</protein>
<dbReference type="AlphaFoldDB" id="A0A9W9PCL2"/>
<reference evidence="2" key="1">
    <citation type="submission" date="2022-11" db="EMBL/GenBank/DDBJ databases">
        <authorList>
            <person name="Petersen C."/>
        </authorList>
    </citation>
    <scope>NUCLEOTIDE SEQUENCE</scope>
    <source>
        <strain evidence="2">IBT 23319</strain>
    </source>
</reference>
<evidence type="ECO:0000313" key="2">
    <source>
        <dbReference type="EMBL" id="KAJ5241950.1"/>
    </source>
</evidence>
<gene>
    <name evidence="2" type="ORF">N7469_000277</name>
</gene>
<dbReference type="Proteomes" id="UP001147733">
    <property type="component" value="Unassembled WGS sequence"/>
</dbReference>
<reference evidence="2" key="2">
    <citation type="journal article" date="2023" name="IMA Fungus">
        <title>Comparative genomic study of the Penicillium genus elucidates a diverse pangenome and 15 lateral gene transfer events.</title>
        <authorList>
            <person name="Petersen C."/>
            <person name="Sorensen T."/>
            <person name="Nielsen M.R."/>
            <person name="Sondergaard T.E."/>
            <person name="Sorensen J.L."/>
            <person name="Fitzpatrick D.A."/>
            <person name="Frisvad J.C."/>
            <person name="Nielsen K.L."/>
        </authorList>
    </citation>
    <scope>NUCLEOTIDE SEQUENCE</scope>
    <source>
        <strain evidence="2">IBT 23319</strain>
    </source>
</reference>
<proteinExistence type="predicted"/>
<evidence type="ECO:0000313" key="3">
    <source>
        <dbReference type="Proteomes" id="UP001147733"/>
    </source>
</evidence>
<dbReference type="RefSeq" id="XP_056504954.1">
    <property type="nucleotide sequence ID" value="XM_056639197.1"/>
</dbReference>
<dbReference type="GeneID" id="81378364"/>
<feature type="signal peptide" evidence="1">
    <location>
        <begin position="1"/>
        <end position="22"/>
    </location>
</feature>
<evidence type="ECO:0000256" key="1">
    <source>
        <dbReference type="SAM" id="SignalP"/>
    </source>
</evidence>
<dbReference type="EMBL" id="JAPQKT010000001">
    <property type="protein sequence ID" value="KAJ5241950.1"/>
    <property type="molecule type" value="Genomic_DNA"/>
</dbReference>
<accession>A0A9W9PCL2</accession>
<feature type="chain" id="PRO_5040951342" description="Secreted protein" evidence="1">
    <location>
        <begin position="23"/>
        <end position="130"/>
    </location>
</feature>
<evidence type="ECO:0008006" key="4">
    <source>
        <dbReference type="Google" id="ProtNLM"/>
    </source>
</evidence>
<dbReference type="OrthoDB" id="4312384at2759"/>
<keyword evidence="1" id="KW-0732">Signal</keyword>
<comment type="caution">
    <text evidence="2">The sequence shown here is derived from an EMBL/GenBank/DDBJ whole genome shotgun (WGS) entry which is preliminary data.</text>
</comment>
<keyword evidence="3" id="KW-1185">Reference proteome</keyword>